<dbReference type="Proteomes" id="UP000184517">
    <property type="component" value="Unassembled WGS sequence"/>
</dbReference>
<proteinExistence type="inferred from homology"/>
<dbReference type="GO" id="GO:0005886">
    <property type="term" value="C:plasma membrane"/>
    <property type="evidence" value="ECO:0007669"/>
    <property type="project" value="UniProtKB-SubCell"/>
</dbReference>
<gene>
    <name evidence="11" type="ORF">SAMN02745753_01782</name>
</gene>
<evidence type="ECO:0000256" key="1">
    <source>
        <dbReference type="ARBA" id="ARBA00004429"/>
    </source>
</evidence>
<organism evidence="11 12">
    <name type="scientific">Marinomonas polaris DSM 16579</name>
    <dbReference type="NCBI Taxonomy" id="1122206"/>
    <lineage>
        <taxon>Bacteria</taxon>
        <taxon>Pseudomonadati</taxon>
        <taxon>Pseudomonadota</taxon>
        <taxon>Gammaproteobacteria</taxon>
        <taxon>Oceanospirillales</taxon>
        <taxon>Oceanospirillaceae</taxon>
        <taxon>Marinomonas</taxon>
    </lineage>
</organism>
<feature type="domain" description="Tripartite ATP-independent periplasmic transporters DctQ component" evidence="10">
    <location>
        <begin position="35"/>
        <end position="166"/>
    </location>
</feature>
<evidence type="ECO:0000256" key="5">
    <source>
        <dbReference type="ARBA" id="ARBA00022692"/>
    </source>
</evidence>
<dbReference type="GO" id="GO:0022857">
    <property type="term" value="F:transmembrane transporter activity"/>
    <property type="evidence" value="ECO:0007669"/>
    <property type="project" value="UniProtKB-UniRule"/>
</dbReference>
<keyword evidence="12" id="KW-1185">Reference proteome</keyword>
<evidence type="ECO:0000256" key="7">
    <source>
        <dbReference type="ARBA" id="ARBA00023136"/>
    </source>
</evidence>
<evidence type="ECO:0000256" key="8">
    <source>
        <dbReference type="ARBA" id="ARBA00038436"/>
    </source>
</evidence>
<feature type="transmembrane region" description="Helical" evidence="9">
    <location>
        <begin position="27"/>
        <end position="47"/>
    </location>
</feature>
<dbReference type="AlphaFoldDB" id="A0A1M5B161"/>
<evidence type="ECO:0000256" key="3">
    <source>
        <dbReference type="ARBA" id="ARBA00022475"/>
    </source>
</evidence>
<dbReference type="PANTHER" id="PTHR35011:SF4">
    <property type="entry name" value="SLL1102 PROTEIN"/>
    <property type="match status" value="1"/>
</dbReference>
<evidence type="ECO:0000256" key="4">
    <source>
        <dbReference type="ARBA" id="ARBA00022519"/>
    </source>
</evidence>
<name>A0A1M5B161_9GAMM</name>
<feature type="transmembrane region" description="Helical" evidence="9">
    <location>
        <begin position="59"/>
        <end position="76"/>
    </location>
</feature>
<evidence type="ECO:0000256" key="6">
    <source>
        <dbReference type="ARBA" id="ARBA00022989"/>
    </source>
</evidence>
<feature type="transmembrane region" description="Helical" evidence="9">
    <location>
        <begin position="140"/>
        <end position="158"/>
    </location>
</feature>
<keyword evidence="5 9" id="KW-0812">Transmembrane</keyword>
<dbReference type="PANTHER" id="PTHR35011">
    <property type="entry name" value="2,3-DIKETO-L-GULONATE TRAP TRANSPORTER SMALL PERMEASE PROTEIN YIAM"/>
    <property type="match status" value="1"/>
</dbReference>
<keyword evidence="2 9" id="KW-0813">Transport</keyword>
<evidence type="ECO:0000313" key="12">
    <source>
        <dbReference type="Proteomes" id="UP000184517"/>
    </source>
</evidence>
<evidence type="ECO:0000256" key="2">
    <source>
        <dbReference type="ARBA" id="ARBA00022448"/>
    </source>
</evidence>
<comment type="subunit">
    <text evidence="9">The complex comprises the extracytoplasmic solute receptor protein and the two transmembrane proteins.</text>
</comment>
<keyword evidence="7 9" id="KW-0472">Membrane</keyword>
<comment type="similarity">
    <text evidence="8 9">Belongs to the TRAP transporter small permease family.</text>
</comment>
<comment type="subcellular location">
    <subcellularLocation>
        <location evidence="1 9">Cell inner membrane</location>
        <topology evidence="1 9">Multi-pass membrane protein</topology>
    </subcellularLocation>
</comment>
<feature type="transmembrane region" description="Helical" evidence="9">
    <location>
        <begin position="97"/>
        <end position="120"/>
    </location>
</feature>
<evidence type="ECO:0000313" key="11">
    <source>
        <dbReference type="EMBL" id="SHF35912.1"/>
    </source>
</evidence>
<dbReference type="EMBL" id="FQVF01000007">
    <property type="protein sequence ID" value="SHF35912.1"/>
    <property type="molecule type" value="Genomic_DNA"/>
</dbReference>
<sequence>MIKTVGILMLNKLVSSAEAISHYMGRCVAWLTLAMMLLTCLIVLLRYGFDIGAIALQESVLYMHAMVFMLGAAYTFKDDEHVRVDVFYRDFSVTKKAWVNIIGGLFFLLPFTLYTAYLSFDYVSASWRVLETSPEPGGLPFVYLLKTLIPIMMISLIIQGTADILKNIGVVTAARSLINRQAKGQN</sequence>
<reference evidence="12" key="1">
    <citation type="submission" date="2016-11" db="EMBL/GenBank/DDBJ databases">
        <authorList>
            <person name="Varghese N."/>
            <person name="Submissions S."/>
        </authorList>
    </citation>
    <scope>NUCLEOTIDE SEQUENCE [LARGE SCALE GENOMIC DNA]</scope>
    <source>
        <strain evidence="12">DSM 16579</strain>
    </source>
</reference>
<dbReference type="Pfam" id="PF04290">
    <property type="entry name" value="DctQ"/>
    <property type="match status" value="1"/>
</dbReference>
<keyword evidence="3" id="KW-1003">Cell membrane</keyword>
<keyword evidence="6 9" id="KW-1133">Transmembrane helix</keyword>
<dbReference type="InterPro" id="IPR055348">
    <property type="entry name" value="DctQ"/>
</dbReference>
<evidence type="ECO:0000259" key="10">
    <source>
        <dbReference type="Pfam" id="PF04290"/>
    </source>
</evidence>
<keyword evidence="4 9" id="KW-0997">Cell inner membrane</keyword>
<evidence type="ECO:0000256" key="9">
    <source>
        <dbReference type="RuleBase" id="RU369079"/>
    </source>
</evidence>
<dbReference type="InterPro" id="IPR007387">
    <property type="entry name" value="TRAP_DctQ"/>
</dbReference>
<comment type="function">
    <text evidence="9">Part of the tripartite ATP-independent periplasmic (TRAP) transport system.</text>
</comment>
<protein>
    <recommendedName>
        <fullName evidence="9">TRAP transporter small permease protein</fullName>
    </recommendedName>
</protein>
<dbReference type="STRING" id="1122206.SAMN02745753_01782"/>
<accession>A0A1M5B161</accession>